<keyword evidence="2" id="KW-1185">Reference proteome</keyword>
<protein>
    <recommendedName>
        <fullName evidence="3">Maturase K</fullName>
    </recommendedName>
</protein>
<feature type="non-terminal residue" evidence="1">
    <location>
        <position position="129"/>
    </location>
</feature>
<name>A0ABD3XDC0_SINWO</name>
<dbReference type="AlphaFoldDB" id="A0ABD3XDC0"/>
<feature type="non-terminal residue" evidence="1">
    <location>
        <position position="1"/>
    </location>
</feature>
<comment type="caution">
    <text evidence="1">The sequence shown here is derived from an EMBL/GenBank/DDBJ whole genome shotgun (WGS) entry which is preliminary data.</text>
</comment>
<sequence>DNSILRGLKHKTHYSRFIGTKQLTFFFFMTKHQTLSSTLFKFFLSLQLEINIHVILNCSKYVTWIDNIFLIPIMKLIPVKSYTLNINIITFLIDFSILKQTFDLFPRKLLEEPVETPQKEPPTHNKLLA</sequence>
<gene>
    <name evidence="1" type="ORF">ACJMK2_029297</name>
</gene>
<dbReference type="Proteomes" id="UP001634394">
    <property type="component" value="Unassembled WGS sequence"/>
</dbReference>
<proteinExistence type="predicted"/>
<reference evidence="1 2" key="1">
    <citation type="submission" date="2024-11" db="EMBL/GenBank/DDBJ databases">
        <title>Chromosome-level genome assembly of the freshwater bivalve Anodonta woodiana.</title>
        <authorList>
            <person name="Chen X."/>
        </authorList>
    </citation>
    <scope>NUCLEOTIDE SEQUENCE [LARGE SCALE GENOMIC DNA]</scope>
    <source>
        <strain evidence="1">MN2024</strain>
        <tissue evidence="1">Gills</tissue>
    </source>
</reference>
<dbReference type="EMBL" id="JBJQND010000003">
    <property type="protein sequence ID" value="KAL3882997.1"/>
    <property type="molecule type" value="Genomic_DNA"/>
</dbReference>
<organism evidence="1 2">
    <name type="scientific">Sinanodonta woodiana</name>
    <name type="common">Chinese pond mussel</name>
    <name type="synonym">Anodonta woodiana</name>
    <dbReference type="NCBI Taxonomy" id="1069815"/>
    <lineage>
        <taxon>Eukaryota</taxon>
        <taxon>Metazoa</taxon>
        <taxon>Spiralia</taxon>
        <taxon>Lophotrochozoa</taxon>
        <taxon>Mollusca</taxon>
        <taxon>Bivalvia</taxon>
        <taxon>Autobranchia</taxon>
        <taxon>Heteroconchia</taxon>
        <taxon>Palaeoheterodonta</taxon>
        <taxon>Unionida</taxon>
        <taxon>Unionoidea</taxon>
        <taxon>Unionidae</taxon>
        <taxon>Unioninae</taxon>
        <taxon>Sinanodonta</taxon>
    </lineage>
</organism>
<evidence type="ECO:0000313" key="1">
    <source>
        <dbReference type="EMBL" id="KAL3882997.1"/>
    </source>
</evidence>
<evidence type="ECO:0008006" key="3">
    <source>
        <dbReference type="Google" id="ProtNLM"/>
    </source>
</evidence>
<evidence type="ECO:0000313" key="2">
    <source>
        <dbReference type="Proteomes" id="UP001634394"/>
    </source>
</evidence>
<accession>A0ABD3XDC0</accession>